<keyword evidence="6" id="KW-0479">Metal-binding</keyword>
<accession>A0ABW5ZP42</accession>
<name>A0ABW5ZP42_9FLAO</name>
<dbReference type="RefSeq" id="WP_194509774.1">
    <property type="nucleotide sequence ID" value="NZ_JADILU010000010.1"/>
</dbReference>
<dbReference type="GO" id="GO:0008976">
    <property type="term" value="F:polyphosphate kinase activity"/>
    <property type="evidence" value="ECO:0007669"/>
    <property type="project" value="UniProtKB-EC"/>
</dbReference>
<dbReference type="NCBIfam" id="NF003917">
    <property type="entry name" value="PRK05443.1-1"/>
    <property type="match status" value="1"/>
</dbReference>
<dbReference type="InterPro" id="IPR024953">
    <property type="entry name" value="PP_kinase_middle"/>
</dbReference>
<evidence type="ECO:0000256" key="4">
    <source>
        <dbReference type="ARBA" id="ARBA00022777"/>
    </source>
</evidence>
<evidence type="ECO:0000256" key="6">
    <source>
        <dbReference type="HAMAP-Rule" id="MF_00347"/>
    </source>
</evidence>
<dbReference type="SUPFAM" id="SSF143724">
    <property type="entry name" value="PHP14-like"/>
    <property type="match status" value="1"/>
</dbReference>
<dbReference type="CDD" id="cd09167">
    <property type="entry name" value="PLDc_EcPPK1_C2_like"/>
    <property type="match status" value="1"/>
</dbReference>
<feature type="domain" description="Polyphosphate kinase C-terminal" evidence="11">
    <location>
        <begin position="328"/>
        <end position="492"/>
    </location>
</feature>
<keyword evidence="5 6" id="KW-0067">ATP-binding</keyword>
<evidence type="ECO:0000313" key="13">
    <source>
        <dbReference type="Proteomes" id="UP001597548"/>
    </source>
</evidence>
<evidence type="ECO:0000256" key="2">
    <source>
        <dbReference type="ARBA" id="ARBA00022679"/>
    </source>
</evidence>
<dbReference type="NCBIfam" id="TIGR03705">
    <property type="entry name" value="poly_P_kin"/>
    <property type="match status" value="1"/>
</dbReference>
<evidence type="ECO:0000256" key="7">
    <source>
        <dbReference type="RuleBase" id="RU003800"/>
    </source>
</evidence>
<dbReference type="Gene3D" id="3.30.870.10">
    <property type="entry name" value="Endonuclease Chain A"/>
    <property type="match status" value="2"/>
</dbReference>
<evidence type="ECO:0000313" key="12">
    <source>
        <dbReference type="EMBL" id="MFD2914352.1"/>
    </source>
</evidence>
<feature type="domain" description="Polyphosphate kinase middle" evidence="8">
    <location>
        <begin position="122"/>
        <end position="302"/>
    </location>
</feature>
<dbReference type="InterPro" id="IPR041108">
    <property type="entry name" value="PP_kinase_C_1"/>
</dbReference>
<organism evidence="12 13">
    <name type="scientific">Psychroserpens luteus</name>
    <dbReference type="NCBI Taxonomy" id="1434066"/>
    <lineage>
        <taxon>Bacteria</taxon>
        <taxon>Pseudomonadati</taxon>
        <taxon>Bacteroidota</taxon>
        <taxon>Flavobacteriia</taxon>
        <taxon>Flavobacteriales</taxon>
        <taxon>Flavobacteriaceae</taxon>
        <taxon>Psychroserpens</taxon>
    </lineage>
</organism>
<dbReference type="InterPro" id="IPR003414">
    <property type="entry name" value="PP_kinase"/>
</dbReference>
<feature type="binding site" evidence="6">
    <location>
        <position position="402"/>
    </location>
    <ligand>
        <name>Mg(2+)</name>
        <dbReference type="ChEBI" id="CHEBI:18420"/>
    </ligand>
</feature>
<proteinExistence type="inferred from homology"/>
<feature type="domain" description="Polyphosphate kinase C-terminal" evidence="10">
    <location>
        <begin position="501"/>
        <end position="670"/>
    </location>
</feature>
<comment type="cofactor">
    <cofactor evidence="6">
        <name>Mg(2+)</name>
        <dbReference type="ChEBI" id="CHEBI:18420"/>
    </cofactor>
</comment>
<feature type="binding site" evidence="6">
    <location>
        <position position="561"/>
    </location>
    <ligand>
        <name>ATP</name>
        <dbReference type="ChEBI" id="CHEBI:30616"/>
    </ligand>
</feature>
<protein>
    <recommendedName>
        <fullName evidence="6 7">Polyphosphate kinase</fullName>
        <ecNumber evidence="6 7">2.7.4.1</ecNumber>
    </recommendedName>
    <alternativeName>
        <fullName evidence="6">ATP-polyphosphate phosphotransferase</fullName>
    </alternativeName>
    <alternativeName>
        <fullName evidence="6">Polyphosphoric acid kinase</fullName>
    </alternativeName>
</protein>
<dbReference type="SUPFAM" id="SSF56024">
    <property type="entry name" value="Phospholipase D/nuclease"/>
    <property type="match status" value="2"/>
</dbReference>
<dbReference type="InterPro" id="IPR025200">
    <property type="entry name" value="PPK_C_dom2"/>
</dbReference>
<feature type="active site" description="Phosphohistidine intermediate" evidence="6">
    <location>
        <position position="432"/>
    </location>
</feature>
<feature type="binding site" evidence="6">
    <location>
        <position position="372"/>
    </location>
    <ligand>
        <name>Mg(2+)</name>
        <dbReference type="ChEBI" id="CHEBI:18420"/>
    </ligand>
</feature>
<dbReference type="PANTHER" id="PTHR30218">
    <property type="entry name" value="POLYPHOSPHATE KINASE"/>
    <property type="match status" value="1"/>
</dbReference>
<evidence type="ECO:0000256" key="3">
    <source>
        <dbReference type="ARBA" id="ARBA00022741"/>
    </source>
</evidence>
<comment type="similarity">
    <text evidence="6 7">Belongs to the polyphosphate kinase 1 (PPK1) family.</text>
</comment>
<reference evidence="13" key="1">
    <citation type="journal article" date="2019" name="Int. J. Syst. Evol. Microbiol.">
        <title>The Global Catalogue of Microorganisms (GCM) 10K type strain sequencing project: providing services to taxonomists for standard genome sequencing and annotation.</title>
        <authorList>
            <consortium name="The Broad Institute Genomics Platform"/>
            <consortium name="The Broad Institute Genome Sequencing Center for Infectious Disease"/>
            <person name="Wu L."/>
            <person name="Ma J."/>
        </authorList>
    </citation>
    <scope>NUCLEOTIDE SEQUENCE [LARGE SCALE GENOMIC DNA]</scope>
    <source>
        <strain evidence="13">KCTC 32514</strain>
    </source>
</reference>
<comment type="PTM">
    <text evidence="6 7">An intermediate of this reaction is the autophosphorylated ppk in which a phosphate is covalently linked to a histidine residue through a N-P bond.</text>
</comment>
<dbReference type="Pfam" id="PF13089">
    <property type="entry name" value="PP_kinase_N"/>
    <property type="match status" value="1"/>
</dbReference>
<feature type="binding site" evidence="6">
    <location>
        <position position="46"/>
    </location>
    <ligand>
        <name>ATP</name>
        <dbReference type="ChEBI" id="CHEBI:30616"/>
    </ligand>
</feature>
<feature type="binding site" evidence="6">
    <location>
        <position position="465"/>
    </location>
    <ligand>
        <name>ATP</name>
        <dbReference type="ChEBI" id="CHEBI:30616"/>
    </ligand>
</feature>
<keyword evidence="4 6" id="KW-0418">Kinase</keyword>
<dbReference type="PIRSF" id="PIRSF015589">
    <property type="entry name" value="PP_kinase"/>
    <property type="match status" value="1"/>
</dbReference>
<comment type="function">
    <text evidence="6 7">Catalyzes the reversible transfer of the terminal phosphate of ATP to form a long-chain polyphosphate (polyP).</text>
</comment>
<evidence type="ECO:0000256" key="1">
    <source>
        <dbReference type="ARBA" id="ARBA00022553"/>
    </source>
</evidence>
<keyword evidence="6" id="KW-0460">Magnesium</keyword>
<dbReference type="InterPro" id="IPR025198">
    <property type="entry name" value="PPK_N_dom"/>
</dbReference>
<feature type="domain" description="Polyphosphate kinase N-terminal" evidence="9">
    <location>
        <begin position="8"/>
        <end position="113"/>
    </location>
</feature>
<dbReference type="Pfam" id="PF02503">
    <property type="entry name" value="PP_kinase"/>
    <property type="match status" value="1"/>
</dbReference>
<dbReference type="InterPro" id="IPR036830">
    <property type="entry name" value="PP_kinase_middle_dom_sf"/>
</dbReference>
<dbReference type="Gene3D" id="3.30.1840.10">
    <property type="entry name" value="Polyphosphate kinase middle domain"/>
    <property type="match status" value="1"/>
</dbReference>
<keyword evidence="3 6" id="KW-0547">Nucleotide-binding</keyword>
<sequence>MTKDKNSYINRELSWLQFNDRVLQEAADESVPLIERFRFLGIFSNNLDEFFKVRYATVKRIDEAGKGGKSELGIKASELLEIITQIVIKQQSTSLDILANIGKKLENEGVYIVNETKINKEHHDFIKNYFIQHVSPALVTIILNDSLELPVLKDISAYLAVKMELTNKQKQYALIEIPKSMDRFIVLPSIEGKSYIMILDDLLRYCLDDIFNIFNYNSITANMIKITRDGELDFDSDLSKSFIEKLSDSVKDRQIGDPVRFVYDKTIDPETLSYLMAKMGIETKDSVIPGGRYHNRRDYMDFPSLGRTDLLYKKIIPLQIKGLSIQNSIFSSIAKKDYLLNTPYQTFSYVVKFLREAALDPQVKSIKITIYRLAQISHIASSLINAAKNGKKVTVVIELRARFDEQANIDYAEQMQDEGVNLLFGVPGLKVHSKICVIEREESNSIKRYGFISTGNFNESTAKVYTDFTLFTADQKVLKDINKVFNFFETNYRIYRYKHIITSPHYTKSKIFALIDKEIENVKSGKPAFIKLKLNSISSYKMIDKLYEASRAGVKIQMIVRGICCLVPGVVGMSENIEVISIIDKFLEHTRLYVFCNDNDTKVYISSADWMTRNIENRVEVSCPIYQEDIKQELLDVFDICWSDNVKARIIDSTQKNKYRKNSKDKVRAQFALYDYFKEKLNS</sequence>
<dbReference type="EC" id="2.7.4.1" evidence="6 7"/>
<dbReference type="PANTHER" id="PTHR30218:SF0">
    <property type="entry name" value="POLYPHOSPHATE KINASE"/>
    <property type="match status" value="1"/>
</dbReference>
<comment type="caution">
    <text evidence="12">The sequence shown here is derived from an EMBL/GenBank/DDBJ whole genome shotgun (WGS) entry which is preliminary data.</text>
</comment>
<dbReference type="Pfam" id="PF13090">
    <property type="entry name" value="PP_kinase_C"/>
    <property type="match status" value="1"/>
</dbReference>
<dbReference type="Pfam" id="PF17941">
    <property type="entry name" value="PP_kinase_C_1"/>
    <property type="match status" value="1"/>
</dbReference>
<dbReference type="Proteomes" id="UP001597548">
    <property type="component" value="Unassembled WGS sequence"/>
</dbReference>
<dbReference type="InterPro" id="IPR036832">
    <property type="entry name" value="PPK_N_dom_sf"/>
</dbReference>
<keyword evidence="2 6" id="KW-0808">Transferase</keyword>
<evidence type="ECO:0000259" key="10">
    <source>
        <dbReference type="Pfam" id="PF13090"/>
    </source>
</evidence>
<dbReference type="Gene3D" id="1.20.58.310">
    <property type="entry name" value="Polyphosphate kinase N-terminal domain"/>
    <property type="match status" value="1"/>
</dbReference>
<keyword evidence="1 6" id="KW-0597">Phosphoprotein</keyword>
<feature type="binding site" evidence="6">
    <location>
        <position position="589"/>
    </location>
    <ligand>
        <name>ATP</name>
        <dbReference type="ChEBI" id="CHEBI:30616"/>
    </ligand>
</feature>
<dbReference type="HAMAP" id="MF_00347">
    <property type="entry name" value="Polyphosphate_kinase"/>
    <property type="match status" value="1"/>
</dbReference>
<comment type="catalytic activity">
    <reaction evidence="6 7">
        <text>[phosphate](n) + ATP = [phosphate](n+1) + ADP</text>
        <dbReference type="Rhea" id="RHEA:19573"/>
        <dbReference type="Rhea" id="RHEA-COMP:9859"/>
        <dbReference type="Rhea" id="RHEA-COMP:14280"/>
        <dbReference type="ChEBI" id="CHEBI:16838"/>
        <dbReference type="ChEBI" id="CHEBI:30616"/>
        <dbReference type="ChEBI" id="CHEBI:456216"/>
        <dbReference type="EC" id="2.7.4.1"/>
    </reaction>
</comment>
<evidence type="ECO:0000259" key="9">
    <source>
        <dbReference type="Pfam" id="PF13089"/>
    </source>
</evidence>
<gene>
    <name evidence="12" type="primary">ppk1</name>
    <name evidence="6" type="synonym">ppk</name>
    <name evidence="12" type="ORF">ACFS29_01775</name>
</gene>
<evidence type="ECO:0000259" key="11">
    <source>
        <dbReference type="Pfam" id="PF17941"/>
    </source>
</evidence>
<evidence type="ECO:0000259" key="8">
    <source>
        <dbReference type="Pfam" id="PF02503"/>
    </source>
</evidence>
<keyword evidence="13" id="KW-1185">Reference proteome</keyword>
<dbReference type="EMBL" id="JBHUOS010000001">
    <property type="protein sequence ID" value="MFD2914352.1"/>
    <property type="molecule type" value="Genomic_DNA"/>
</dbReference>
<evidence type="ECO:0000256" key="5">
    <source>
        <dbReference type="ARBA" id="ARBA00022840"/>
    </source>
</evidence>
<dbReference type="CDD" id="cd09164">
    <property type="entry name" value="PLDc_EcPPK1_C1_like"/>
    <property type="match status" value="1"/>
</dbReference>
<dbReference type="SUPFAM" id="SSF140356">
    <property type="entry name" value="PPK N-terminal domain-like"/>
    <property type="match status" value="1"/>
</dbReference>